<reference evidence="2 3" key="1">
    <citation type="submission" date="2020-08" db="EMBL/GenBank/DDBJ databases">
        <title>Genomic Encyclopedia of Type Strains, Phase IV (KMG-IV): sequencing the most valuable type-strain genomes for metagenomic binning, comparative biology and taxonomic classification.</title>
        <authorList>
            <person name="Goeker M."/>
        </authorList>
    </citation>
    <scope>NUCLEOTIDE SEQUENCE [LARGE SCALE GENOMIC DNA]</scope>
    <source>
        <strain evidence="2 3">DSM 106739</strain>
    </source>
</reference>
<dbReference type="EMBL" id="JACIET010000002">
    <property type="protein sequence ID" value="MBB4014297.1"/>
    <property type="molecule type" value="Genomic_DNA"/>
</dbReference>
<dbReference type="AlphaFoldDB" id="A0A840BVE8"/>
<gene>
    <name evidence="2" type="ORF">GGR36_003643</name>
</gene>
<proteinExistence type="predicted"/>
<comment type="caution">
    <text evidence="2">The sequence shown here is derived from an EMBL/GenBank/DDBJ whole genome shotgun (WGS) entry which is preliminary data.</text>
</comment>
<protein>
    <submittedName>
        <fullName evidence="2">Uncharacterized protein (DUF58 family)</fullName>
    </submittedName>
</protein>
<evidence type="ECO:0000259" key="1">
    <source>
        <dbReference type="Pfam" id="PF01882"/>
    </source>
</evidence>
<name>A0A840BVE8_9RHOO</name>
<dbReference type="RefSeq" id="WP_183636179.1">
    <property type="nucleotide sequence ID" value="NZ_BAABLE010000005.1"/>
</dbReference>
<dbReference type="InterPro" id="IPR002881">
    <property type="entry name" value="DUF58"/>
</dbReference>
<organism evidence="2 3">
    <name type="scientific">Niveibacterium umoris</name>
    <dbReference type="NCBI Taxonomy" id="1193620"/>
    <lineage>
        <taxon>Bacteria</taxon>
        <taxon>Pseudomonadati</taxon>
        <taxon>Pseudomonadota</taxon>
        <taxon>Betaproteobacteria</taxon>
        <taxon>Rhodocyclales</taxon>
        <taxon>Rhodocyclaceae</taxon>
        <taxon>Niveibacterium</taxon>
    </lineage>
</organism>
<sequence>MLLPARALLLWVTALALGALAPAVFPATFIGWAAAAALLLLVAITDAAMAWWEHAPTASRTVERALPLGETSRVTLKLGWAARPRAVEVCDHAPAACEIEGLPVTTRLSAAQVTHITYRLRPTARGDHAFGPIALRVRSPLGLWQCQHRVPAESRVRVYPNFAVYSRHALLAADARSNASGVLKRRRRGQGLDFEQLREYREGDSPRQIDWRATSRIGRLISREYQDERDQRIVLMVDAGRRMGARDGALSHFDHALDTLLLLAWVGLRHGDAVGLQTLGGHHRALAPHKARSTLTRILDAVYDLQPTLEASDFESAAQQLLAREKKRALVVILTNLRDEDDDNLLAAARLLGSRHLVLVASLRERALDEAVVAPAVDLDSTALRGAALDYRARREACFQRLRQAGVLVLDSAPDTLAITTVNRYLAIKAEGRL</sequence>
<accession>A0A840BVE8</accession>
<keyword evidence="3" id="KW-1185">Reference proteome</keyword>
<dbReference type="SUPFAM" id="SSF53300">
    <property type="entry name" value="vWA-like"/>
    <property type="match status" value="1"/>
</dbReference>
<evidence type="ECO:0000313" key="3">
    <source>
        <dbReference type="Proteomes" id="UP000561045"/>
    </source>
</evidence>
<dbReference type="PANTHER" id="PTHR33608:SF3">
    <property type="entry name" value="SLR2013 PROTEIN"/>
    <property type="match status" value="1"/>
</dbReference>
<dbReference type="InterPro" id="IPR036465">
    <property type="entry name" value="vWFA_dom_sf"/>
</dbReference>
<evidence type="ECO:0000313" key="2">
    <source>
        <dbReference type="EMBL" id="MBB4014297.1"/>
    </source>
</evidence>
<dbReference type="PANTHER" id="PTHR33608">
    <property type="entry name" value="BLL2464 PROTEIN"/>
    <property type="match status" value="1"/>
</dbReference>
<dbReference type="Pfam" id="PF01882">
    <property type="entry name" value="DUF58"/>
    <property type="match status" value="1"/>
</dbReference>
<dbReference type="Proteomes" id="UP000561045">
    <property type="component" value="Unassembled WGS sequence"/>
</dbReference>
<feature type="domain" description="DUF58" evidence="1">
    <location>
        <begin position="197"/>
        <end position="369"/>
    </location>
</feature>